<evidence type="ECO:0000313" key="2">
    <source>
        <dbReference type="Proteomes" id="UP000024635"/>
    </source>
</evidence>
<accession>A0A016V7M1</accession>
<gene>
    <name evidence="1" type="primary">Acey_s0016.g3067</name>
    <name evidence="1" type="ORF">Y032_0016g3067</name>
</gene>
<reference evidence="2" key="1">
    <citation type="journal article" date="2015" name="Nat. Genet.">
        <title>The genome and transcriptome of the zoonotic hookworm Ancylostoma ceylanicum identify infection-specific gene families.</title>
        <authorList>
            <person name="Schwarz E.M."/>
            <person name="Hu Y."/>
            <person name="Antoshechkin I."/>
            <person name="Miller M.M."/>
            <person name="Sternberg P.W."/>
            <person name="Aroian R.V."/>
        </authorList>
    </citation>
    <scope>NUCLEOTIDE SEQUENCE</scope>
    <source>
        <strain evidence="2">HY135</strain>
    </source>
</reference>
<dbReference type="Proteomes" id="UP000024635">
    <property type="component" value="Unassembled WGS sequence"/>
</dbReference>
<name>A0A016V7M1_9BILA</name>
<comment type="caution">
    <text evidence="1">The sequence shown here is derived from an EMBL/GenBank/DDBJ whole genome shotgun (WGS) entry which is preliminary data.</text>
</comment>
<dbReference type="AlphaFoldDB" id="A0A016V7M1"/>
<proteinExistence type="predicted"/>
<keyword evidence="2" id="KW-1185">Reference proteome</keyword>
<evidence type="ECO:0000313" key="1">
    <source>
        <dbReference type="EMBL" id="EYC23002.1"/>
    </source>
</evidence>
<sequence length="104" mass="12368">MEDRIYTICMVQGSIPFGGKIFAQRKTECTRNEFDEVKRFAWNDLLEAWLQMGVKSRRPCSLRLFLSTKPLFRNLKFQLGEGLRFQPVWFISPQLSLFLVRFSR</sequence>
<protein>
    <submittedName>
        <fullName evidence="1">Uncharacterized protein</fullName>
    </submittedName>
</protein>
<dbReference type="EMBL" id="JARK01001352">
    <property type="protein sequence ID" value="EYC23002.1"/>
    <property type="molecule type" value="Genomic_DNA"/>
</dbReference>
<organism evidence="1 2">
    <name type="scientific">Ancylostoma ceylanicum</name>
    <dbReference type="NCBI Taxonomy" id="53326"/>
    <lineage>
        <taxon>Eukaryota</taxon>
        <taxon>Metazoa</taxon>
        <taxon>Ecdysozoa</taxon>
        <taxon>Nematoda</taxon>
        <taxon>Chromadorea</taxon>
        <taxon>Rhabditida</taxon>
        <taxon>Rhabditina</taxon>
        <taxon>Rhabditomorpha</taxon>
        <taxon>Strongyloidea</taxon>
        <taxon>Ancylostomatidae</taxon>
        <taxon>Ancylostomatinae</taxon>
        <taxon>Ancylostoma</taxon>
    </lineage>
</organism>